<gene>
    <name evidence="2" type="ORF">RRG08_039964</name>
</gene>
<keyword evidence="3" id="KW-1185">Reference proteome</keyword>
<proteinExistence type="predicted"/>
<evidence type="ECO:0000256" key="1">
    <source>
        <dbReference type="SAM" id="MobiDB-lite"/>
    </source>
</evidence>
<dbReference type="EMBL" id="JAWDGP010004442">
    <property type="protein sequence ID" value="KAK3764368.1"/>
    <property type="molecule type" value="Genomic_DNA"/>
</dbReference>
<feature type="region of interest" description="Disordered" evidence="1">
    <location>
        <begin position="125"/>
        <end position="154"/>
    </location>
</feature>
<comment type="caution">
    <text evidence="2">The sequence shown here is derived from an EMBL/GenBank/DDBJ whole genome shotgun (WGS) entry which is preliminary data.</text>
</comment>
<reference evidence="2" key="1">
    <citation type="journal article" date="2023" name="G3 (Bethesda)">
        <title>A reference genome for the long-term kleptoplast-retaining sea slug Elysia crispata morphotype clarki.</title>
        <authorList>
            <person name="Eastman K.E."/>
            <person name="Pendleton A.L."/>
            <person name="Shaikh M.A."/>
            <person name="Suttiyut T."/>
            <person name="Ogas R."/>
            <person name="Tomko P."/>
            <person name="Gavelis G."/>
            <person name="Widhalm J.R."/>
            <person name="Wisecaver J.H."/>
        </authorList>
    </citation>
    <scope>NUCLEOTIDE SEQUENCE</scope>
    <source>
        <strain evidence="2">ECLA1</strain>
    </source>
</reference>
<sequence>MDFVSIFVTISPGIVARRTDIRTDHASAFSGLVSSEQGLASRWSPDKADLRDNFLKVLSYVCSLLAVEYRGWVKDTTLRSSAVGTQDVGLLVLRISVPLRFIFSYDFTGLNAGFWDHWEPQQQEAARSVATNDLPPPLTGSKYGTEGSLNREPR</sequence>
<protein>
    <submittedName>
        <fullName evidence="2">Uncharacterized protein</fullName>
    </submittedName>
</protein>
<name>A0AAE1DCH4_9GAST</name>
<accession>A0AAE1DCH4</accession>
<evidence type="ECO:0000313" key="3">
    <source>
        <dbReference type="Proteomes" id="UP001283361"/>
    </source>
</evidence>
<dbReference type="Proteomes" id="UP001283361">
    <property type="component" value="Unassembled WGS sequence"/>
</dbReference>
<evidence type="ECO:0000313" key="2">
    <source>
        <dbReference type="EMBL" id="KAK3764368.1"/>
    </source>
</evidence>
<organism evidence="2 3">
    <name type="scientific">Elysia crispata</name>
    <name type="common">lettuce slug</name>
    <dbReference type="NCBI Taxonomy" id="231223"/>
    <lineage>
        <taxon>Eukaryota</taxon>
        <taxon>Metazoa</taxon>
        <taxon>Spiralia</taxon>
        <taxon>Lophotrochozoa</taxon>
        <taxon>Mollusca</taxon>
        <taxon>Gastropoda</taxon>
        <taxon>Heterobranchia</taxon>
        <taxon>Euthyneura</taxon>
        <taxon>Panpulmonata</taxon>
        <taxon>Sacoglossa</taxon>
        <taxon>Placobranchoidea</taxon>
        <taxon>Plakobranchidae</taxon>
        <taxon>Elysia</taxon>
    </lineage>
</organism>
<dbReference type="AlphaFoldDB" id="A0AAE1DCH4"/>